<comment type="caution">
    <text evidence="1">The sequence shown here is derived from an EMBL/GenBank/DDBJ whole genome shotgun (WGS) entry which is preliminary data.</text>
</comment>
<protein>
    <submittedName>
        <fullName evidence="1">Uncharacterized protein</fullName>
    </submittedName>
</protein>
<sequence length="142" mass="16710">MSLEYTECHYEQLDDTNKNLCQELTERFIVLNTALATLKNKITEEKQLWHQEVAKTIEIERKLSESHCHCHIGKHFADAVIKIRHEINEEIYKKQLNEAENMCNLEMVNIRNSLDRLAPLRAIVDEWISSETNERDETAISE</sequence>
<name>A0ABD1ERG7_HYPHA</name>
<gene>
    <name evidence="1" type="ORF">ABEB36_006706</name>
</gene>
<dbReference type="EMBL" id="JBDJPC010000005">
    <property type="protein sequence ID" value="KAL1501376.1"/>
    <property type="molecule type" value="Genomic_DNA"/>
</dbReference>
<dbReference type="Proteomes" id="UP001566132">
    <property type="component" value="Unassembled WGS sequence"/>
</dbReference>
<accession>A0ABD1ERG7</accession>
<evidence type="ECO:0000313" key="1">
    <source>
        <dbReference type="EMBL" id="KAL1501376.1"/>
    </source>
</evidence>
<dbReference type="AlphaFoldDB" id="A0ABD1ERG7"/>
<keyword evidence="2" id="KW-1185">Reference proteome</keyword>
<evidence type="ECO:0000313" key="2">
    <source>
        <dbReference type="Proteomes" id="UP001566132"/>
    </source>
</evidence>
<reference evidence="1 2" key="1">
    <citation type="submission" date="2024-05" db="EMBL/GenBank/DDBJ databases">
        <title>Genetic variation in Jamaican populations of the coffee berry borer (Hypothenemus hampei).</title>
        <authorList>
            <person name="Errbii M."/>
            <person name="Myrie A."/>
        </authorList>
    </citation>
    <scope>NUCLEOTIDE SEQUENCE [LARGE SCALE GENOMIC DNA]</scope>
    <source>
        <strain evidence="1">JA-Hopewell-2020-01-JO</strain>
        <tissue evidence="1">Whole body</tissue>
    </source>
</reference>
<organism evidence="1 2">
    <name type="scientific">Hypothenemus hampei</name>
    <name type="common">Coffee berry borer</name>
    <dbReference type="NCBI Taxonomy" id="57062"/>
    <lineage>
        <taxon>Eukaryota</taxon>
        <taxon>Metazoa</taxon>
        <taxon>Ecdysozoa</taxon>
        <taxon>Arthropoda</taxon>
        <taxon>Hexapoda</taxon>
        <taxon>Insecta</taxon>
        <taxon>Pterygota</taxon>
        <taxon>Neoptera</taxon>
        <taxon>Endopterygota</taxon>
        <taxon>Coleoptera</taxon>
        <taxon>Polyphaga</taxon>
        <taxon>Cucujiformia</taxon>
        <taxon>Curculionidae</taxon>
        <taxon>Scolytinae</taxon>
        <taxon>Hypothenemus</taxon>
    </lineage>
</organism>
<proteinExistence type="predicted"/>